<keyword evidence="3" id="KW-1003">Cell membrane</keyword>
<feature type="transmembrane region" description="Helical" evidence="7">
    <location>
        <begin position="93"/>
        <end position="115"/>
    </location>
</feature>
<feature type="transmembrane region" description="Helical" evidence="7">
    <location>
        <begin position="248"/>
        <end position="270"/>
    </location>
</feature>
<evidence type="ECO:0000256" key="1">
    <source>
        <dbReference type="ARBA" id="ARBA00004651"/>
    </source>
</evidence>
<feature type="transmembrane region" description="Helical" evidence="7">
    <location>
        <begin position="151"/>
        <end position="172"/>
    </location>
</feature>
<feature type="transmembrane region" description="Helical" evidence="7">
    <location>
        <begin position="127"/>
        <end position="145"/>
    </location>
</feature>
<comment type="similarity">
    <text evidence="7">Belongs to the binding-protein-dependent transport system permease family.</text>
</comment>
<dbReference type="GO" id="GO:0005886">
    <property type="term" value="C:plasma membrane"/>
    <property type="evidence" value="ECO:0007669"/>
    <property type="project" value="UniProtKB-SubCell"/>
</dbReference>
<evidence type="ECO:0000256" key="2">
    <source>
        <dbReference type="ARBA" id="ARBA00022448"/>
    </source>
</evidence>
<keyword evidence="10" id="KW-1185">Reference proteome</keyword>
<evidence type="ECO:0000313" key="10">
    <source>
        <dbReference type="Proteomes" id="UP000249364"/>
    </source>
</evidence>
<dbReference type="InterPro" id="IPR000515">
    <property type="entry name" value="MetI-like"/>
</dbReference>
<dbReference type="SUPFAM" id="SSF161098">
    <property type="entry name" value="MetI-like"/>
    <property type="match status" value="1"/>
</dbReference>
<dbReference type="Proteomes" id="UP000249364">
    <property type="component" value="Unassembled WGS sequence"/>
</dbReference>
<dbReference type="EMBL" id="QKZQ01000010">
    <property type="protein sequence ID" value="PZX42061.1"/>
    <property type="molecule type" value="Genomic_DNA"/>
</dbReference>
<dbReference type="PANTHER" id="PTHR30151">
    <property type="entry name" value="ALKANE SULFONATE ABC TRANSPORTER-RELATED, MEMBRANE SUBUNIT"/>
    <property type="match status" value="1"/>
</dbReference>
<evidence type="ECO:0000256" key="4">
    <source>
        <dbReference type="ARBA" id="ARBA00022692"/>
    </source>
</evidence>
<keyword evidence="5 7" id="KW-1133">Transmembrane helix</keyword>
<dbReference type="PANTHER" id="PTHR30151:SF25">
    <property type="entry name" value="TAURINE TRANSPORT SYSTEM PERMEASE PROTEIN TAUC"/>
    <property type="match status" value="1"/>
</dbReference>
<evidence type="ECO:0000313" key="9">
    <source>
        <dbReference type="EMBL" id="PZX42061.1"/>
    </source>
</evidence>
<name>A0A2W7Q176_9RHOB</name>
<comment type="subcellular location">
    <subcellularLocation>
        <location evidence="1 7">Cell membrane</location>
        <topology evidence="1 7">Multi-pass membrane protein</topology>
    </subcellularLocation>
</comment>
<dbReference type="PROSITE" id="PS50928">
    <property type="entry name" value="ABC_TM1"/>
    <property type="match status" value="1"/>
</dbReference>
<evidence type="ECO:0000256" key="6">
    <source>
        <dbReference type="ARBA" id="ARBA00023136"/>
    </source>
</evidence>
<keyword evidence="2 7" id="KW-0813">Transport</keyword>
<dbReference type="RefSeq" id="WP_245735572.1">
    <property type="nucleotide sequence ID" value="NZ_MEHT01000046.1"/>
</dbReference>
<dbReference type="Gene3D" id="1.10.3720.10">
    <property type="entry name" value="MetI-like"/>
    <property type="match status" value="1"/>
</dbReference>
<dbReference type="GO" id="GO:0055085">
    <property type="term" value="P:transmembrane transport"/>
    <property type="evidence" value="ECO:0007669"/>
    <property type="project" value="InterPro"/>
</dbReference>
<organism evidence="9 10">
    <name type="scientific">Roseinatronobacter thiooxidans</name>
    <dbReference type="NCBI Taxonomy" id="121821"/>
    <lineage>
        <taxon>Bacteria</taxon>
        <taxon>Pseudomonadati</taxon>
        <taxon>Pseudomonadota</taxon>
        <taxon>Alphaproteobacteria</taxon>
        <taxon>Rhodobacterales</taxon>
        <taxon>Paracoccaceae</taxon>
        <taxon>Roseinatronobacter</taxon>
    </lineage>
</organism>
<dbReference type="STRING" id="121821.GCA_001870675_03318"/>
<evidence type="ECO:0000256" key="5">
    <source>
        <dbReference type="ARBA" id="ARBA00022989"/>
    </source>
</evidence>
<evidence type="ECO:0000259" key="8">
    <source>
        <dbReference type="PROSITE" id="PS50928"/>
    </source>
</evidence>
<dbReference type="Pfam" id="PF00528">
    <property type="entry name" value="BPD_transp_1"/>
    <property type="match status" value="1"/>
</dbReference>
<reference evidence="9 10" key="1">
    <citation type="submission" date="2018-06" db="EMBL/GenBank/DDBJ databases">
        <title>Genomic Encyclopedia of Archaeal and Bacterial Type Strains, Phase II (KMG-II): from individual species to whole genera.</title>
        <authorList>
            <person name="Goeker M."/>
        </authorList>
    </citation>
    <scope>NUCLEOTIDE SEQUENCE [LARGE SCALE GENOMIC DNA]</scope>
    <source>
        <strain evidence="9 10">DSM 13087</strain>
    </source>
</reference>
<dbReference type="CDD" id="cd06261">
    <property type="entry name" value="TM_PBP2"/>
    <property type="match status" value="1"/>
</dbReference>
<evidence type="ECO:0000256" key="7">
    <source>
        <dbReference type="RuleBase" id="RU363032"/>
    </source>
</evidence>
<keyword evidence="4 7" id="KW-0812">Transmembrane</keyword>
<sequence length="280" mass="30232">MTDAAYTQSGTARADAQDARMAALKGWARSVAIGTLGLGILGALWALGGWYIAQTPGMRAFSQLAPVPTFERLWVMIQRGEIWSMSAPSLYRVGWGLGVAIVIGVPMGILIGRLPWLRDLSNAPFQLLRMISPLSWMPIAVMAFATWDSAIIFLIVVAAVWPIMFATAAGVRRIDPAWLKVSRNLGANPLHQLVYVILPAIAQDILTGIRLALGIAWVVLVPAEYLGVSSGLGFAINDARDSLDYARLGATVLVIGVIGYALDSLCLLAIKRFSWLRSDT</sequence>
<accession>A0A2W7Q176</accession>
<dbReference type="InterPro" id="IPR035906">
    <property type="entry name" value="MetI-like_sf"/>
</dbReference>
<evidence type="ECO:0000256" key="3">
    <source>
        <dbReference type="ARBA" id="ARBA00022475"/>
    </source>
</evidence>
<gene>
    <name evidence="9" type="ORF">LY56_02354</name>
</gene>
<proteinExistence type="inferred from homology"/>
<keyword evidence="6 7" id="KW-0472">Membrane</keyword>
<feature type="domain" description="ABC transmembrane type-1" evidence="8">
    <location>
        <begin position="86"/>
        <end position="266"/>
    </location>
</feature>
<dbReference type="AlphaFoldDB" id="A0A2W7Q176"/>
<dbReference type="GO" id="GO:0010438">
    <property type="term" value="P:cellular response to sulfur starvation"/>
    <property type="evidence" value="ECO:0007669"/>
    <property type="project" value="TreeGrafter"/>
</dbReference>
<comment type="caution">
    <text evidence="9">The sequence shown here is derived from an EMBL/GenBank/DDBJ whole genome shotgun (WGS) entry which is preliminary data.</text>
</comment>
<feature type="transmembrane region" description="Helical" evidence="7">
    <location>
        <begin position="30"/>
        <end position="53"/>
    </location>
</feature>
<protein>
    <submittedName>
        <fullName evidence="9">NitT/TauT family transport system permease protein</fullName>
    </submittedName>
</protein>